<dbReference type="PANTHER" id="PTHR43194">
    <property type="entry name" value="HYDROLASE ALPHA/BETA FOLD FAMILY"/>
    <property type="match status" value="1"/>
</dbReference>
<dbReference type="InterPro" id="IPR029058">
    <property type="entry name" value="AB_hydrolase_fold"/>
</dbReference>
<dbReference type="Pfam" id="PF12697">
    <property type="entry name" value="Abhydrolase_6"/>
    <property type="match status" value="1"/>
</dbReference>
<proteinExistence type="predicted"/>
<evidence type="ECO:0000313" key="3">
    <source>
        <dbReference type="Proteomes" id="UP001595848"/>
    </source>
</evidence>
<feature type="domain" description="AB hydrolase-1" evidence="1">
    <location>
        <begin position="48"/>
        <end position="261"/>
    </location>
</feature>
<comment type="caution">
    <text evidence="2">The sequence shown here is derived from an EMBL/GenBank/DDBJ whole genome shotgun (WGS) entry which is preliminary data.</text>
</comment>
<protein>
    <submittedName>
        <fullName evidence="2">Alpha/beta hydrolase</fullName>
    </submittedName>
</protein>
<evidence type="ECO:0000313" key="2">
    <source>
        <dbReference type="EMBL" id="MFC4202603.1"/>
    </source>
</evidence>
<reference evidence="3" key="1">
    <citation type="journal article" date="2019" name="Int. J. Syst. Evol. Microbiol.">
        <title>The Global Catalogue of Microorganisms (GCM) 10K type strain sequencing project: providing services to taxonomists for standard genome sequencing and annotation.</title>
        <authorList>
            <consortium name="The Broad Institute Genomics Platform"/>
            <consortium name="The Broad Institute Genome Sequencing Center for Infectious Disease"/>
            <person name="Wu L."/>
            <person name="Ma J."/>
        </authorList>
    </citation>
    <scope>NUCLEOTIDE SEQUENCE [LARGE SCALE GENOMIC DNA]</scope>
    <source>
        <strain evidence="3">LMG 24813</strain>
    </source>
</reference>
<keyword evidence="2" id="KW-0378">Hydrolase</keyword>
<dbReference type="InterPro" id="IPR050228">
    <property type="entry name" value="Carboxylesterase_BioH"/>
</dbReference>
<dbReference type="PANTHER" id="PTHR43194:SF2">
    <property type="entry name" value="PEROXISOMAL MEMBRANE PROTEIN LPX1"/>
    <property type="match status" value="1"/>
</dbReference>
<dbReference type="Gene3D" id="3.40.50.1820">
    <property type="entry name" value="alpha/beta hydrolase"/>
    <property type="match status" value="1"/>
</dbReference>
<dbReference type="EMBL" id="JBHSBV010000006">
    <property type="protein sequence ID" value="MFC4202603.1"/>
    <property type="molecule type" value="Genomic_DNA"/>
</dbReference>
<dbReference type="SUPFAM" id="SSF53474">
    <property type="entry name" value="alpha/beta-Hydrolases"/>
    <property type="match status" value="1"/>
</dbReference>
<gene>
    <name evidence="2" type="ORF">ACFOY1_16750</name>
</gene>
<evidence type="ECO:0000259" key="1">
    <source>
        <dbReference type="Pfam" id="PF12697"/>
    </source>
</evidence>
<dbReference type="InterPro" id="IPR000073">
    <property type="entry name" value="AB_hydrolase_1"/>
</dbReference>
<dbReference type="GO" id="GO:0016787">
    <property type="term" value="F:hydrolase activity"/>
    <property type="evidence" value="ECO:0007669"/>
    <property type="project" value="UniProtKB-KW"/>
</dbReference>
<dbReference type="RefSeq" id="WP_246600580.1">
    <property type="nucleotide sequence ID" value="NZ_JAHTBN010000004.1"/>
</dbReference>
<accession>A0ABV8P398</accession>
<keyword evidence="3" id="KW-1185">Reference proteome</keyword>
<dbReference type="Proteomes" id="UP001595848">
    <property type="component" value="Unassembled WGS sequence"/>
</dbReference>
<organism evidence="2 3">
    <name type="scientific">Candidimonas humi</name>
    <dbReference type="NCBI Taxonomy" id="683355"/>
    <lineage>
        <taxon>Bacteria</taxon>
        <taxon>Pseudomonadati</taxon>
        <taxon>Pseudomonadota</taxon>
        <taxon>Betaproteobacteria</taxon>
        <taxon>Burkholderiales</taxon>
        <taxon>Alcaligenaceae</taxon>
        <taxon>Candidimonas</taxon>
    </lineage>
</organism>
<sequence>MPHAPGRPPATGRPPRYDFSLIDRLPSLDVAGCRLYFGHDAAAPAPALLFVAGAYHGAWCYSNYLDYFARRGVSCFAIDLPGHGNLAQAGATDLDITTLGSHLEQACRALGRPLVLVGHSMGALPVMLAASRGAAHAMVLMAPSPPGNLPGARALPEVPTDSLKAPPAESEIRRRFLAVGDERDVTPIVERLTPESPAILNDRYLLRVAVDPAAIRCPGVCLEAQLDTPDRHPEGQDRAIADFLGLRHAVLHGQPHCMMYSDRWAQSATALLEWYRSLTAEAGGRY</sequence>
<name>A0ABV8P398_9BURK</name>